<dbReference type="GO" id="GO:0009279">
    <property type="term" value="C:cell outer membrane"/>
    <property type="evidence" value="ECO:0007669"/>
    <property type="project" value="UniProtKB-SubCell"/>
</dbReference>
<evidence type="ECO:0000313" key="17">
    <source>
        <dbReference type="Proteomes" id="UP000194139"/>
    </source>
</evidence>
<keyword evidence="4 10" id="KW-1134">Transmembrane beta strand</keyword>
<keyword evidence="7 10" id="KW-0472">Membrane</keyword>
<keyword evidence="3 10" id="KW-0813">Transport</keyword>
<evidence type="ECO:0000256" key="4">
    <source>
        <dbReference type="ARBA" id="ARBA00022452"/>
    </source>
</evidence>
<feature type="signal peptide" evidence="13">
    <location>
        <begin position="1"/>
        <end position="41"/>
    </location>
</feature>
<keyword evidence="6 11" id="KW-0798">TonB box</keyword>
<dbReference type="InterPro" id="IPR039426">
    <property type="entry name" value="TonB-dep_rcpt-like"/>
</dbReference>
<dbReference type="PROSITE" id="PS52016">
    <property type="entry name" value="TONB_DEPENDENT_REC_3"/>
    <property type="match status" value="1"/>
</dbReference>
<sequence length="708" mass="75981">MPASSLFAPPSRAPRSTAFARLSSIALGLSAAFAAPVQSQAAPDAADEPAAAARAVTLPTVITTANPLGSTELASPTTVLQGTALDLRRADTLGQTLNGLPGISTTTYGPMVGRPIIRGMDGDRIRIMNNGLGSVDASSLSFDHGLPLDPMAADRIEIVRGPAALLYGGNAVGGVVNVIDDRIPEEPINGIHGSMQGDWGGANNSRSGALRVEGGDGRFAIRADGYARFTDTLRIPGYARASGLRAQDPADMDQPRDRLPNSDGSVRGGGVGMAWTGADGYAGLSYSGYDSDYGSVAEDSVRLKMRQERFGAAGRIDNLDGAFKSLKFDFAYTDYRHREVDEGVTGTTFKNHGYEARVEATHRDIGPLRGTSGLQVSQTRFSALGDETLVPTTETDSFALFDLEQWEVTDRLTLTAGGRLEYSRLAPSAHGDTKFADARKRDFTAGSLALGSLYRLDGVWSVAANLSYTERAPTFYELYANGPHEATGQFLIGDPSLSKERAFSGDLGLRFKDGDNHGSFGVFYSRFRNYITEMNTGLFTDDSGEIVDSGTDDALSQAVYRAVPAEFYGFEADGSFRVLERGGNKLDLLLSGDYTYARNRGTGEPLPRIPPLRLGIGLAYAKGPWGAGVSFTKAFSQHRHPENDDSTAGYYRLDADLTYAFRLDSTRWQAYVRGINLTNQEIRYATSILRDVAPEGGRAVMVGVRANF</sequence>
<dbReference type="PANTHER" id="PTHR30069">
    <property type="entry name" value="TONB-DEPENDENT OUTER MEMBRANE RECEPTOR"/>
    <property type="match status" value="1"/>
</dbReference>
<dbReference type="GO" id="GO:0044718">
    <property type="term" value="P:siderophore transmembrane transport"/>
    <property type="evidence" value="ECO:0007669"/>
    <property type="project" value="TreeGrafter"/>
</dbReference>
<comment type="similarity">
    <text evidence="2 10 11">Belongs to the TonB-dependent receptor family.</text>
</comment>
<evidence type="ECO:0000313" key="16">
    <source>
        <dbReference type="EMBL" id="ARP86527.1"/>
    </source>
</evidence>
<keyword evidence="17" id="KW-1185">Reference proteome</keyword>
<dbReference type="SUPFAM" id="SSF56935">
    <property type="entry name" value="Porins"/>
    <property type="match status" value="1"/>
</dbReference>
<evidence type="ECO:0000256" key="13">
    <source>
        <dbReference type="SAM" id="SignalP"/>
    </source>
</evidence>
<dbReference type="Pfam" id="PF00593">
    <property type="entry name" value="TonB_dep_Rec_b-barrel"/>
    <property type="match status" value="1"/>
</dbReference>
<evidence type="ECO:0000256" key="10">
    <source>
        <dbReference type="PROSITE-ProRule" id="PRU01360"/>
    </source>
</evidence>
<keyword evidence="8 16" id="KW-0675">Receptor</keyword>
<dbReference type="GO" id="GO:0015344">
    <property type="term" value="F:siderophore uptake transmembrane transporter activity"/>
    <property type="evidence" value="ECO:0007669"/>
    <property type="project" value="TreeGrafter"/>
</dbReference>
<dbReference type="PANTHER" id="PTHR30069:SF40">
    <property type="entry name" value="TONB-DEPENDENT RECEPTOR NMB0964-RELATED"/>
    <property type="match status" value="1"/>
</dbReference>
<feature type="domain" description="TonB-dependent receptor plug" evidence="15">
    <location>
        <begin position="72"/>
        <end position="175"/>
    </location>
</feature>
<dbReference type="AlphaFoldDB" id="A0A1W6YZJ6"/>
<dbReference type="Pfam" id="PF07715">
    <property type="entry name" value="Plug"/>
    <property type="match status" value="1"/>
</dbReference>
<evidence type="ECO:0000256" key="6">
    <source>
        <dbReference type="ARBA" id="ARBA00023077"/>
    </source>
</evidence>
<dbReference type="InterPro" id="IPR037066">
    <property type="entry name" value="Plug_dom_sf"/>
</dbReference>
<evidence type="ECO:0000256" key="7">
    <source>
        <dbReference type="ARBA" id="ARBA00023136"/>
    </source>
</evidence>
<reference evidence="16 17" key="1">
    <citation type="submission" date="2017-05" db="EMBL/GenBank/DDBJ databases">
        <title>Complete and WGS of Bordetella genogroups.</title>
        <authorList>
            <person name="Spilker T."/>
            <person name="LiPuma J."/>
        </authorList>
    </citation>
    <scope>NUCLEOTIDE SEQUENCE [LARGE SCALE GENOMIC DNA]</scope>
    <source>
        <strain evidence="16 17">AU17164</strain>
    </source>
</reference>
<evidence type="ECO:0000256" key="12">
    <source>
        <dbReference type="SAM" id="MobiDB-lite"/>
    </source>
</evidence>
<dbReference type="EMBL" id="CP021109">
    <property type="protein sequence ID" value="ARP86527.1"/>
    <property type="molecule type" value="Genomic_DNA"/>
</dbReference>
<evidence type="ECO:0000256" key="8">
    <source>
        <dbReference type="ARBA" id="ARBA00023170"/>
    </source>
</evidence>
<feature type="domain" description="TonB-dependent receptor-like beta-barrel" evidence="14">
    <location>
        <begin position="270"/>
        <end position="677"/>
    </location>
</feature>
<feature type="region of interest" description="Disordered" evidence="12">
    <location>
        <begin position="244"/>
        <end position="265"/>
    </location>
</feature>
<protein>
    <submittedName>
        <fullName evidence="16">TonB-dependent receptor</fullName>
    </submittedName>
</protein>
<evidence type="ECO:0000256" key="2">
    <source>
        <dbReference type="ARBA" id="ARBA00009810"/>
    </source>
</evidence>
<keyword evidence="5 10" id="KW-0812">Transmembrane</keyword>
<dbReference type="CDD" id="cd01347">
    <property type="entry name" value="ligand_gated_channel"/>
    <property type="match status" value="1"/>
</dbReference>
<evidence type="ECO:0000256" key="9">
    <source>
        <dbReference type="ARBA" id="ARBA00023237"/>
    </source>
</evidence>
<evidence type="ECO:0000256" key="5">
    <source>
        <dbReference type="ARBA" id="ARBA00022692"/>
    </source>
</evidence>
<dbReference type="RefSeq" id="WP_086072283.1">
    <property type="nucleotide sequence ID" value="NZ_CP021109.1"/>
</dbReference>
<evidence type="ECO:0000256" key="11">
    <source>
        <dbReference type="RuleBase" id="RU003357"/>
    </source>
</evidence>
<dbReference type="InterPro" id="IPR012910">
    <property type="entry name" value="Plug_dom"/>
</dbReference>
<proteinExistence type="inferred from homology"/>
<evidence type="ECO:0000256" key="3">
    <source>
        <dbReference type="ARBA" id="ARBA00022448"/>
    </source>
</evidence>
<dbReference type="Proteomes" id="UP000194139">
    <property type="component" value="Chromosome"/>
</dbReference>
<keyword evidence="13" id="KW-0732">Signal</keyword>
<feature type="chain" id="PRO_5012890725" evidence="13">
    <location>
        <begin position="42"/>
        <end position="708"/>
    </location>
</feature>
<dbReference type="Gene3D" id="2.40.170.20">
    <property type="entry name" value="TonB-dependent receptor, beta-barrel domain"/>
    <property type="match status" value="1"/>
</dbReference>
<evidence type="ECO:0000259" key="14">
    <source>
        <dbReference type="Pfam" id="PF00593"/>
    </source>
</evidence>
<gene>
    <name evidence="16" type="ORF">CAL13_10160</name>
</gene>
<name>A0A1W6YZJ6_9BORD</name>
<dbReference type="Gene3D" id="2.170.130.10">
    <property type="entry name" value="TonB-dependent receptor, plug domain"/>
    <property type="match status" value="1"/>
</dbReference>
<keyword evidence="9 10" id="KW-0998">Cell outer membrane</keyword>
<comment type="subcellular location">
    <subcellularLocation>
        <location evidence="1 10">Cell outer membrane</location>
        <topology evidence="1 10">Multi-pass membrane protein</topology>
    </subcellularLocation>
</comment>
<evidence type="ECO:0000259" key="15">
    <source>
        <dbReference type="Pfam" id="PF07715"/>
    </source>
</evidence>
<organism evidence="16 17">
    <name type="scientific">Bordetella genomosp. 9</name>
    <dbReference type="NCBI Taxonomy" id="1416803"/>
    <lineage>
        <taxon>Bacteria</taxon>
        <taxon>Pseudomonadati</taxon>
        <taxon>Pseudomonadota</taxon>
        <taxon>Betaproteobacteria</taxon>
        <taxon>Burkholderiales</taxon>
        <taxon>Alcaligenaceae</taxon>
        <taxon>Bordetella</taxon>
    </lineage>
</organism>
<accession>A0A1W6YZJ6</accession>
<evidence type="ECO:0000256" key="1">
    <source>
        <dbReference type="ARBA" id="ARBA00004571"/>
    </source>
</evidence>
<dbReference type="InterPro" id="IPR036942">
    <property type="entry name" value="Beta-barrel_TonB_sf"/>
</dbReference>
<dbReference type="InterPro" id="IPR000531">
    <property type="entry name" value="Beta-barrel_TonB"/>
</dbReference>